<comment type="caution">
    <text evidence="2">The sequence shown here is derived from an EMBL/GenBank/DDBJ whole genome shotgun (WGS) entry which is preliminary data.</text>
</comment>
<evidence type="ECO:0000313" key="3">
    <source>
        <dbReference type="Proteomes" id="UP001500449"/>
    </source>
</evidence>
<reference evidence="2 3" key="1">
    <citation type="journal article" date="2019" name="Int. J. Syst. Evol. Microbiol.">
        <title>The Global Catalogue of Microorganisms (GCM) 10K type strain sequencing project: providing services to taxonomists for standard genome sequencing and annotation.</title>
        <authorList>
            <consortium name="The Broad Institute Genomics Platform"/>
            <consortium name="The Broad Institute Genome Sequencing Center for Infectious Disease"/>
            <person name="Wu L."/>
            <person name="Ma J."/>
        </authorList>
    </citation>
    <scope>NUCLEOTIDE SEQUENCE [LARGE SCALE GENOMIC DNA]</scope>
    <source>
        <strain evidence="2 3">JCM 16009</strain>
    </source>
</reference>
<evidence type="ECO:0000256" key="1">
    <source>
        <dbReference type="SAM" id="Phobius"/>
    </source>
</evidence>
<feature type="transmembrane region" description="Helical" evidence="1">
    <location>
        <begin position="6"/>
        <end position="29"/>
    </location>
</feature>
<dbReference type="PANTHER" id="PTHR48098">
    <property type="entry name" value="ENTEROCHELIN ESTERASE-RELATED"/>
    <property type="match status" value="1"/>
</dbReference>
<keyword evidence="1" id="KW-0472">Membrane</keyword>
<gene>
    <name evidence="2" type="ORF">GCM10009836_14550</name>
</gene>
<dbReference type="PANTHER" id="PTHR48098:SF1">
    <property type="entry name" value="DIACYLGLYCEROL ACYLTRANSFERASE_MYCOLYLTRANSFERASE AG85A"/>
    <property type="match status" value="1"/>
</dbReference>
<organism evidence="2 3">
    <name type="scientific">Pseudonocardia ailaonensis</name>
    <dbReference type="NCBI Taxonomy" id="367279"/>
    <lineage>
        <taxon>Bacteria</taxon>
        <taxon>Bacillati</taxon>
        <taxon>Actinomycetota</taxon>
        <taxon>Actinomycetes</taxon>
        <taxon>Pseudonocardiales</taxon>
        <taxon>Pseudonocardiaceae</taxon>
        <taxon>Pseudonocardia</taxon>
    </lineage>
</organism>
<dbReference type="SUPFAM" id="SSF53474">
    <property type="entry name" value="alpha/beta-Hydrolases"/>
    <property type="match status" value="1"/>
</dbReference>
<feature type="transmembrane region" description="Helical" evidence="1">
    <location>
        <begin position="106"/>
        <end position="127"/>
    </location>
</feature>
<dbReference type="InterPro" id="IPR050583">
    <property type="entry name" value="Mycobacterial_A85_antigen"/>
</dbReference>
<dbReference type="Proteomes" id="UP001500449">
    <property type="component" value="Unassembled WGS sequence"/>
</dbReference>
<keyword evidence="1" id="KW-1133">Transmembrane helix</keyword>
<accession>A0ABN2MTK2</accession>
<feature type="transmembrane region" description="Helical" evidence="1">
    <location>
        <begin position="74"/>
        <end position="94"/>
    </location>
</feature>
<dbReference type="Gene3D" id="3.40.50.1820">
    <property type="entry name" value="alpha/beta hydrolase"/>
    <property type="match status" value="1"/>
</dbReference>
<keyword evidence="1" id="KW-0812">Transmembrane</keyword>
<dbReference type="Pfam" id="PF00756">
    <property type="entry name" value="Esterase"/>
    <property type="match status" value="1"/>
</dbReference>
<dbReference type="EMBL" id="BAAAQK010000004">
    <property type="protein sequence ID" value="GAA1837047.1"/>
    <property type="molecule type" value="Genomic_DNA"/>
</dbReference>
<protein>
    <submittedName>
        <fullName evidence="2">Alpha/beta hydrolase-fold protein</fullName>
    </submittedName>
</protein>
<dbReference type="InterPro" id="IPR000801">
    <property type="entry name" value="Esterase-like"/>
</dbReference>
<dbReference type="GO" id="GO:0016787">
    <property type="term" value="F:hydrolase activity"/>
    <property type="evidence" value="ECO:0007669"/>
    <property type="project" value="UniProtKB-KW"/>
</dbReference>
<sequence>MLDWSLFSGAFPTVIVVVGIVAGAGLALFGGIGRRWWFLVVPAVIVGATAVTFLLLWLVTDVWRPFPDRLPTSVWVWGGIAVAAVGLAVAVQVLAGRGRVAWLRRIAAVLAAALVAVTAAQSVNLVFQAYPTTRTALGIDYPDQQEFADTPTHAARLVRPTPDVPLEQTWTPPAGLSMDGRVAQVQIPATTSGFPARPAWVYLPPAYLSTTRAQLPVLVLLSGQPGDTNDWLNGGRLSDRMDRYAAEHHGLAPVVVMPDDTGGQFANPLCMDSKLGNAATYLTVDVPAWIRRHLQVNPDPAAWSVGGFSYGGTCALQLALTAPGVYPTLVDISGQQEPTLGDRATTVRAAFGTGPDAEARFKAVNPLDLLATRRFPQLAAAVTSGDKDAQYQPAARRIAAALQAAGVATELTIVPGGHNYEAWGAGLEAALPWLGRRLKIS</sequence>
<feature type="transmembrane region" description="Helical" evidence="1">
    <location>
        <begin position="36"/>
        <end position="59"/>
    </location>
</feature>
<keyword evidence="2" id="KW-0378">Hydrolase</keyword>
<dbReference type="RefSeq" id="WP_344413765.1">
    <property type="nucleotide sequence ID" value="NZ_BAAAQK010000004.1"/>
</dbReference>
<name>A0ABN2MTK2_9PSEU</name>
<dbReference type="InterPro" id="IPR029058">
    <property type="entry name" value="AB_hydrolase_fold"/>
</dbReference>
<evidence type="ECO:0000313" key="2">
    <source>
        <dbReference type="EMBL" id="GAA1837047.1"/>
    </source>
</evidence>
<proteinExistence type="predicted"/>
<keyword evidence="3" id="KW-1185">Reference proteome</keyword>